<evidence type="ECO:0000313" key="5">
    <source>
        <dbReference type="Proteomes" id="UP000199199"/>
    </source>
</evidence>
<dbReference type="InterPro" id="IPR006015">
    <property type="entry name" value="Universal_stress_UspA"/>
</dbReference>
<dbReference type="Proteomes" id="UP000199199">
    <property type="component" value="Unassembled WGS sequence"/>
</dbReference>
<feature type="region of interest" description="Disordered" evidence="2">
    <location>
        <begin position="29"/>
        <end position="49"/>
    </location>
</feature>
<evidence type="ECO:0000256" key="2">
    <source>
        <dbReference type="SAM" id="MobiDB-lite"/>
    </source>
</evidence>
<dbReference type="PANTHER" id="PTHR46268">
    <property type="entry name" value="STRESS RESPONSE PROTEIN NHAX"/>
    <property type="match status" value="1"/>
</dbReference>
<dbReference type="CDD" id="cd00293">
    <property type="entry name" value="USP-like"/>
    <property type="match status" value="2"/>
</dbReference>
<dbReference type="Pfam" id="PF00582">
    <property type="entry name" value="Usp"/>
    <property type="match status" value="2"/>
</dbReference>
<evidence type="ECO:0000313" key="4">
    <source>
        <dbReference type="EMBL" id="SFS91307.1"/>
    </source>
</evidence>
<dbReference type="InterPro" id="IPR014729">
    <property type="entry name" value="Rossmann-like_a/b/a_fold"/>
</dbReference>
<dbReference type="Gene3D" id="3.40.50.620">
    <property type="entry name" value="HUPs"/>
    <property type="match status" value="2"/>
</dbReference>
<dbReference type="SUPFAM" id="SSF52402">
    <property type="entry name" value="Adenine nucleotide alpha hydrolases-like"/>
    <property type="match status" value="2"/>
</dbReference>
<dbReference type="RefSeq" id="WP_245779482.1">
    <property type="nucleotide sequence ID" value="NZ_FOZS01000003.1"/>
</dbReference>
<accession>A0A1I6TQQ1</accession>
<proteinExistence type="inferred from homology"/>
<feature type="compositionally biased region" description="Basic and acidic residues" evidence="2">
    <location>
        <begin position="40"/>
        <end position="49"/>
    </location>
</feature>
<gene>
    <name evidence="4" type="ORF">SAMN04488556_3306</name>
</gene>
<dbReference type="EMBL" id="FOZS01000003">
    <property type="protein sequence ID" value="SFS91307.1"/>
    <property type="molecule type" value="Genomic_DNA"/>
</dbReference>
<keyword evidence="5" id="KW-1185">Reference proteome</keyword>
<evidence type="ECO:0000259" key="3">
    <source>
        <dbReference type="Pfam" id="PF00582"/>
    </source>
</evidence>
<feature type="domain" description="UspA" evidence="3">
    <location>
        <begin position="137"/>
        <end position="273"/>
    </location>
</feature>
<dbReference type="AlphaFoldDB" id="A0A1I6TQQ1"/>
<comment type="similarity">
    <text evidence="1">Belongs to the universal stress protein A family.</text>
</comment>
<reference evidence="5" key="1">
    <citation type="submission" date="2016-10" db="EMBL/GenBank/DDBJ databases">
        <authorList>
            <person name="Varghese N."/>
            <person name="Submissions S."/>
        </authorList>
    </citation>
    <scope>NUCLEOTIDE SEQUENCE [LARGE SCALE GENOMIC DNA]</scope>
    <source>
        <strain evidence="5">DSM 22427</strain>
    </source>
</reference>
<feature type="domain" description="UspA" evidence="3">
    <location>
        <begin position="6"/>
        <end position="126"/>
    </location>
</feature>
<dbReference type="PANTHER" id="PTHR46268:SF6">
    <property type="entry name" value="UNIVERSAL STRESS PROTEIN UP12"/>
    <property type="match status" value="1"/>
</dbReference>
<evidence type="ECO:0000256" key="1">
    <source>
        <dbReference type="ARBA" id="ARBA00008791"/>
    </source>
</evidence>
<sequence length="280" mass="30315">MGGGPANAALRLAIRLTSTNTTLHVLVVEPETDSNSSAERSSDTRSRETDRILDAVREEVAEWGRSARTVVRSGTPRDRILEYAADHDIELIVMGAHGHQSVKRVDLGRVTEAVVHAATVPVLVVRASDDIRKRYPYEHVLVPTDGSEHAAAALDRGVEIAAETGATVHLLSVVPDENYGMESDEDDLVDRLEKRTRAGLAKAAERVADGDLDVRTAIATGTIYREITTYAETEPIDLIVMGTHGRSGIDPTFLGSVTDRVLRTAPVPVLTVRKLSEIVS</sequence>
<dbReference type="PRINTS" id="PR01438">
    <property type="entry name" value="UNVRSLSTRESS"/>
</dbReference>
<dbReference type="InterPro" id="IPR006016">
    <property type="entry name" value="UspA"/>
</dbReference>
<organism evidence="4 5">
    <name type="scientific">Halostagnicola kamekurae</name>
    <dbReference type="NCBI Taxonomy" id="619731"/>
    <lineage>
        <taxon>Archaea</taxon>
        <taxon>Methanobacteriati</taxon>
        <taxon>Methanobacteriota</taxon>
        <taxon>Stenosarchaea group</taxon>
        <taxon>Halobacteria</taxon>
        <taxon>Halobacteriales</taxon>
        <taxon>Natrialbaceae</taxon>
        <taxon>Halostagnicola</taxon>
    </lineage>
</organism>
<name>A0A1I6TQQ1_9EURY</name>
<protein>
    <submittedName>
        <fullName evidence="4">Nucleotide-binding universal stress protein, UspA family</fullName>
    </submittedName>
</protein>